<proteinExistence type="predicted"/>
<gene>
    <name evidence="4" type="ORF">S12H4_41437</name>
</gene>
<evidence type="ECO:0000256" key="2">
    <source>
        <dbReference type="ARBA" id="ARBA00023276"/>
    </source>
</evidence>
<dbReference type="AlphaFoldDB" id="X1VH37"/>
<feature type="non-terminal residue" evidence="4">
    <location>
        <position position="177"/>
    </location>
</feature>
<accession>X1VH37</accession>
<evidence type="ECO:0000313" key="4">
    <source>
        <dbReference type="EMBL" id="GAJ06575.1"/>
    </source>
</evidence>
<name>X1VH37_9ZZZZ</name>
<reference evidence="4" key="1">
    <citation type="journal article" date="2014" name="Front. Microbiol.">
        <title>High frequency of phylogenetically diverse reductive dehalogenase-homologous genes in deep subseafloor sedimentary metagenomes.</title>
        <authorList>
            <person name="Kawai M."/>
            <person name="Futagami T."/>
            <person name="Toyoda A."/>
            <person name="Takaki Y."/>
            <person name="Nishi S."/>
            <person name="Hori S."/>
            <person name="Arai W."/>
            <person name="Tsubouchi T."/>
            <person name="Morono Y."/>
            <person name="Uchiyama I."/>
            <person name="Ito T."/>
            <person name="Fujiyama A."/>
            <person name="Inagaki F."/>
            <person name="Takami H."/>
        </authorList>
    </citation>
    <scope>NUCLEOTIDE SEQUENCE</scope>
    <source>
        <strain evidence="4">Expedition CK06-06</strain>
    </source>
</reference>
<evidence type="ECO:0000256" key="1">
    <source>
        <dbReference type="ARBA" id="ARBA00022531"/>
    </source>
</evidence>
<dbReference type="PANTHER" id="PTHR47199">
    <property type="entry name" value="PHOTOSYSTEM II STABILITY/ASSEMBLY FACTOR HCF136, CHLOROPLASTIC"/>
    <property type="match status" value="1"/>
</dbReference>
<dbReference type="Gene3D" id="2.130.10.10">
    <property type="entry name" value="YVTN repeat-like/Quinoprotein amine dehydrogenase"/>
    <property type="match status" value="1"/>
</dbReference>
<keyword evidence="1" id="KW-0602">Photosynthesis</keyword>
<feature type="domain" description="Photosynthesis system II assembly factor Ycf48/Hcf136-like" evidence="3">
    <location>
        <begin position="109"/>
        <end position="176"/>
    </location>
</feature>
<dbReference type="InterPro" id="IPR015943">
    <property type="entry name" value="WD40/YVTN_repeat-like_dom_sf"/>
</dbReference>
<dbReference type="EMBL" id="BARW01025254">
    <property type="protein sequence ID" value="GAJ06575.1"/>
    <property type="molecule type" value="Genomic_DNA"/>
</dbReference>
<dbReference type="SUPFAM" id="SSF110296">
    <property type="entry name" value="Oligoxyloglucan reducing end-specific cellobiohydrolase"/>
    <property type="match status" value="1"/>
</dbReference>
<organism evidence="4">
    <name type="scientific">marine sediment metagenome</name>
    <dbReference type="NCBI Taxonomy" id="412755"/>
    <lineage>
        <taxon>unclassified sequences</taxon>
        <taxon>metagenomes</taxon>
        <taxon>ecological metagenomes</taxon>
    </lineage>
</organism>
<dbReference type="InterPro" id="IPR028203">
    <property type="entry name" value="PSII_CF48-like_dom"/>
</dbReference>
<keyword evidence="2" id="KW-0604">Photosystem II</keyword>
<protein>
    <recommendedName>
        <fullName evidence="3">Photosynthesis system II assembly factor Ycf48/Hcf136-like domain-containing protein</fullName>
    </recommendedName>
</protein>
<dbReference type="GO" id="GO:0015979">
    <property type="term" value="P:photosynthesis"/>
    <property type="evidence" value="ECO:0007669"/>
    <property type="project" value="UniProtKB-KW"/>
</dbReference>
<dbReference type="PANTHER" id="PTHR47199:SF2">
    <property type="entry name" value="PHOTOSYSTEM II STABILITY_ASSEMBLY FACTOR HCF136, CHLOROPLASTIC"/>
    <property type="match status" value="1"/>
</dbReference>
<dbReference type="Pfam" id="PF14870">
    <property type="entry name" value="PSII_BNR"/>
    <property type="match status" value="1"/>
</dbReference>
<dbReference type="GO" id="GO:0009523">
    <property type="term" value="C:photosystem II"/>
    <property type="evidence" value="ECO:0007669"/>
    <property type="project" value="UniProtKB-KW"/>
</dbReference>
<sequence>MNASTGWACGHVVDVGSSLTSGMLHTVDGGKTWEQQATGVHFGQIVDLFLFDEQNGWALTNENYRPQDSTESYIQVLKTTDSGMNWELINTGQTGLITIGSVIRTGSLFFQDASKGWILGANCNLYKTGDGGDTWDTVPLPLDWTNTFDIVFSTDKKGTTCGESLFHTQDGGDQWTE</sequence>
<comment type="caution">
    <text evidence="4">The sequence shown here is derived from an EMBL/GenBank/DDBJ whole genome shotgun (WGS) entry which is preliminary data.</text>
</comment>
<evidence type="ECO:0000259" key="3">
    <source>
        <dbReference type="Pfam" id="PF14870"/>
    </source>
</evidence>